<dbReference type="EMBL" id="MHSA01000015">
    <property type="protein sequence ID" value="OHA34192.1"/>
    <property type="molecule type" value="Genomic_DNA"/>
</dbReference>
<comment type="caution">
    <text evidence="2">The sequence shown here is derived from an EMBL/GenBank/DDBJ whole genome shotgun (WGS) entry which is preliminary data.</text>
</comment>
<organism evidence="2 3">
    <name type="scientific">Candidatus Taylorbacteria bacterium RIFCSPLOWO2_01_FULL_48_100</name>
    <dbReference type="NCBI Taxonomy" id="1802322"/>
    <lineage>
        <taxon>Bacteria</taxon>
        <taxon>Candidatus Tayloriibacteriota</taxon>
    </lineage>
</organism>
<feature type="transmembrane region" description="Helical" evidence="1">
    <location>
        <begin position="40"/>
        <end position="61"/>
    </location>
</feature>
<evidence type="ECO:0000313" key="2">
    <source>
        <dbReference type="EMBL" id="OHA34192.1"/>
    </source>
</evidence>
<name>A0A1G2NFS6_9BACT</name>
<keyword evidence="1" id="KW-0472">Membrane</keyword>
<reference evidence="2 3" key="1">
    <citation type="journal article" date="2016" name="Nat. Commun.">
        <title>Thousands of microbial genomes shed light on interconnected biogeochemical processes in an aquifer system.</title>
        <authorList>
            <person name="Anantharaman K."/>
            <person name="Brown C.T."/>
            <person name="Hug L.A."/>
            <person name="Sharon I."/>
            <person name="Castelle C.J."/>
            <person name="Probst A.J."/>
            <person name="Thomas B.C."/>
            <person name="Singh A."/>
            <person name="Wilkins M.J."/>
            <person name="Karaoz U."/>
            <person name="Brodie E.L."/>
            <person name="Williams K.H."/>
            <person name="Hubbard S.S."/>
            <person name="Banfield J.F."/>
        </authorList>
    </citation>
    <scope>NUCLEOTIDE SEQUENCE [LARGE SCALE GENOMIC DNA]</scope>
</reference>
<keyword evidence="1" id="KW-0812">Transmembrane</keyword>
<evidence type="ECO:0000313" key="3">
    <source>
        <dbReference type="Proteomes" id="UP000177797"/>
    </source>
</evidence>
<protein>
    <submittedName>
        <fullName evidence="2">Uncharacterized protein</fullName>
    </submittedName>
</protein>
<keyword evidence="1" id="KW-1133">Transmembrane helix</keyword>
<accession>A0A1G2NFS6</accession>
<gene>
    <name evidence="2" type="ORF">A2938_00750</name>
</gene>
<sequence length="71" mass="8043">MVLINLKLVALDWKKIVPVSFLGTLAFFMSDTLSNDEKSIVSFFGILFGFFIALSVIWTGIMELKKLWGLK</sequence>
<evidence type="ECO:0000256" key="1">
    <source>
        <dbReference type="SAM" id="Phobius"/>
    </source>
</evidence>
<dbReference type="Proteomes" id="UP000177797">
    <property type="component" value="Unassembled WGS sequence"/>
</dbReference>
<dbReference type="AlphaFoldDB" id="A0A1G2NFS6"/>
<proteinExistence type="predicted"/>